<dbReference type="Pfam" id="PF10551">
    <property type="entry name" value="MULE"/>
    <property type="match status" value="1"/>
</dbReference>
<reference evidence="3" key="1">
    <citation type="submission" date="2024-03" db="EMBL/GenBank/DDBJ databases">
        <title>WGS assembly of Saponaria officinalis var. Norfolk2.</title>
        <authorList>
            <person name="Jenkins J."/>
            <person name="Shu S."/>
            <person name="Grimwood J."/>
            <person name="Barry K."/>
            <person name="Goodstein D."/>
            <person name="Schmutz J."/>
            <person name="Leebens-Mack J."/>
            <person name="Osbourn A."/>
        </authorList>
    </citation>
    <scope>NUCLEOTIDE SEQUENCE [LARGE SCALE GENOMIC DNA]</scope>
    <source>
        <strain evidence="3">JIC</strain>
    </source>
</reference>
<dbReference type="EMBL" id="JBDFQZ010000001">
    <property type="protein sequence ID" value="KAK9756368.1"/>
    <property type="molecule type" value="Genomic_DNA"/>
</dbReference>
<sequence>MDFKNFQRDVKCFIGLKDAEMFVNNFEKLLQTRNGFYFAYELDEGRNLCRVFWADAESKREYHAFGDCVSFDPTYGTNKYCMVFTPFTGVDNHKKSITFGCPLLSNEDEESFKWTFGKFLEAMGKKEPQFIITDQDPAIKNAVPAVFKTARHRFCMWHIMCKVADKVGTAIGKETDFLSKLNEIVWDSDLEPAEFEYKWCQVVGDHGLRENSWLTYMFDIREKWIPAYFRDLPMGNILRTTQRSESENSFFKKFQNQFGTLVEFWMRYETAMDQQRHTFKRLEMESENSVPQPITLSPIERHAISLYTHEVFLEFQEEMKSSMCTCGMVGYTKTSEYEVTEIEDASRKKTFQVRHIVGCDEVECNCKLFERRWIICRHIIWVLSNKHFRNIPDKYIMPRWTKDAIRKPIYDIDGKLLDDYDVTDLKKLEMSKIWSEIYATVGVIARKEVGDMKNLASILKHFRESLEPTTETTSKGKEL</sequence>
<comment type="caution">
    <text evidence="3">The sequence shown here is derived from an EMBL/GenBank/DDBJ whole genome shotgun (WGS) entry which is preliminary data.</text>
</comment>
<gene>
    <name evidence="3" type="ORF">RND81_01G091900</name>
</gene>
<name>A0AAW1NCT2_SAPOF</name>
<protein>
    <recommendedName>
        <fullName evidence="2">SWIM-type domain-containing protein</fullName>
    </recommendedName>
</protein>
<dbReference type="PANTHER" id="PTHR47718">
    <property type="entry name" value="OS01G0519700 PROTEIN"/>
    <property type="match status" value="1"/>
</dbReference>
<keyword evidence="1" id="KW-0863">Zinc-finger</keyword>
<keyword evidence="4" id="KW-1185">Reference proteome</keyword>
<evidence type="ECO:0000313" key="3">
    <source>
        <dbReference type="EMBL" id="KAK9756368.1"/>
    </source>
</evidence>
<dbReference type="InterPro" id="IPR018289">
    <property type="entry name" value="MULE_transposase_dom"/>
</dbReference>
<dbReference type="Proteomes" id="UP001443914">
    <property type="component" value="Unassembled WGS sequence"/>
</dbReference>
<evidence type="ECO:0000259" key="2">
    <source>
        <dbReference type="PROSITE" id="PS50966"/>
    </source>
</evidence>
<proteinExistence type="predicted"/>
<keyword evidence="1" id="KW-0862">Zinc</keyword>
<evidence type="ECO:0000313" key="4">
    <source>
        <dbReference type="Proteomes" id="UP001443914"/>
    </source>
</evidence>
<dbReference type="PANTHER" id="PTHR47718:SF18">
    <property type="entry name" value="PROTEIN FAR1-RELATED SEQUENCE 5-LIKE"/>
    <property type="match status" value="1"/>
</dbReference>
<dbReference type="InterPro" id="IPR007527">
    <property type="entry name" value="Znf_SWIM"/>
</dbReference>
<evidence type="ECO:0000256" key="1">
    <source>
        <dbReference type="PROSITE-ProRule" id="PRU00325"/>
    </source>
</evidence>
<dbReference type="Pfam" id="PF04434">
    <property type="entry name" value="SWIM"/>
    <property type="match status" value="1"/>
</dbReference>
<organism evidence="3 4">
    <name type="scientific">Saponaria officinalis</name>
    <name type="common">Common soapwort</name>
    <name type="synonym">Lychnis saponaria</name>
    <dbReference type="NCBI Taxonomy" id="3572"/>
    <lineage>
        <taxon>Eukaryota</taxon>
        <taxon>Viridiplantae</taxon>
        <taxon>Streptophyta</taxon>
        <taxon>Embryophyta</taxon>
        <taxon>Tracheophyta</taxon>
        <taxon>Spermatophyta</taxon>
        <taxon>Magnoliopsida</taxon>
        <taxon>eudicotyledons</taxon>
        <taxon>Gunneridae</taxon>
        <taxon>Pentapetalae</taxon>
        <taxon>Caryophyllales</taxon>
        <taxon>Caryophyllaceae</taxon>
        <taxon>Caryophylleae</taxon>
        <taxon>Saponaria</taxon>
    </lineage>
</organism>
<keyword evidence="1" id="KW-0479">Metal-binding</keyword>
<accession>A0AAW1NCT2</accession>
<dbReference type="PROSITE" id="PS50966">
    <property type="entry name" value="ZF_SWIM"/>
    <property type="match status" value="1"/>
</dbReference>
<dbReference type="GO" id="GO:0008270">
    <property type="term" value="F:zinc ion binding"/>
    <property type="evidence" value="ECO:0007669"/>
    <property type="project" value="UniProtKB-KW"/>
</dbReference>
<dbReference type="AlphaFoldDB" id="A0AAW1NCT2"/>
<feature type="domain" description="SWIM-type" evidence="2">
    <location>
        <begin position="351"/>
        <end position="387"/>
    </location>
</feature>